<evidence type="ECO:0000256" key="1">
    <source>
        <dbReference type="ARBA" id="ARBA00022737"/>
    </source>
</evidence>
<accession>A0A4V2UTF4</accession>
<evidence type="ECO:0000256" key="3">
    <source>
        <dbReference type="PROSITE-ProRule" id="PRU00339"/>
    </source>
</evidence>
<dbReference type="InterPro" id="IPR013105">
    <property type="entry name" value="TPR_2"/>
</dbReference>
<dbReference type="PROSITE" id="PS50005">
    <property type="entry name" value="TPR"/>
    <property type="match status" value="1"/>
</dbReference>
<dbReference type="RefSeq" id="WP_207910320.1">
    <property type="nucleotide sequence ID" value="NZ_CP042432.1"/>
</dbReference>
<comment type="caution">
    <text evidence="5">The sequence shown here is derived from an EMBL/GenBank/DDBJ whole genome shotgun (WGS) entry which is preliminary data.</text>
</comment>
<dbReference type="Pfam" id="PF07719">
    <property type="entry name" value="TPR_2"/>
    <property type="match status" value="1"/>
</dbReference>
<name>A0A4V2UTF4_9SPHI</name>
<organism evidence="5 6">
    <name type="scientific">Anseongella ginsenosidimutans</name>
    <dbReference type="NCBI Taxonomy" id="496056"/>
    <lineage>
        <taxon>Bacteria</taxon>
        <taxon>Pseudomonadati</taxon>
        <taxon>Bacteroidota</taxon>
        <taxon>Sphingobacteriia</taxon>
        <taxon>Sphingobacteriales</taxon>
        <taxon>Sphingobacteriaceae</taxon>
        <taxon>Anseongella</taxon>
    </lineage>
</organism>
<evidence type="ECO:0000256" key="2">
    <source>
        <dbReference type="ARBA" id="ARBA00022803"/>
    </source>
</evidence>
<dbReference type="SUPFAM" id="SSF48452">
    <property type="entry name" value="TPR-like"/>
    <property type="match status" value="2"/>
</dbReference>
<dbReference type="Pfam" id="PF13432">
    <property type="entry name" value="TPR_16"/>
    <property type="match status" value="2"/>
</dbReference>
<sequence>MNEAVRIWEEQVLIPTYGTGEPEKNPMFLEKRVYQGSSGVVYPHPVIEKIKDEREDREYTGVFLENEYLKIMILPELGGRIQMAYDKVRERHFVYYNQVIKPALVGLTGPWISGGIEFNWPQHHRPSTFLPVDHTLAENKDGSKTVWLNEIEIMFRTRGMAGFTLYPGKAYLEISGRLYNRTHFPQTFLWWANPAVKVNEHYQSVFPPDVHAVFDHGKRDVSSFPIAKGTYYKVNYAPGTDISRYSTIPVPTSYMAIRSRYDFMGGYENDTQAGILHVANHHISPGKKQWTWGNGDFGRAWDRNLTDEDGPYIELMTGVFTDNQPDFSWLQPNEEKTFSQYFLPYSKAGMVKNATKEALVNLEEENGRLRIRVYVTAAYPGALIRLFQQKQEVFSTRFDLSPAQDFDQQIALPPEFSVKKLSGEDHSVSVKVSGEDEMATDNGSEFSAAALEEKPVGMLFLGSLRIEVRDAGNNLLVAWQPESEGEKEIPPPATAAPLPEALATNEELYLNGLHLEQYRHATFDPTDYYREALKRDPGDARNNNALGLWYLRRGKFAAAAPYFSNAVSRVTLRNPNPYDGEPYFNLGCSLKFQSKYQEACDAFYKASWNAAWQDSAFFELARIDCMQGQYQEALRLIDLALSRNIHNPQMRHLKAALLRKAGRRETAKDWLDETLSGDPFNYGCRFERYLLLLELGKPEEAERELGQMKTLMRNQSTTYIEYSLDYVHAGLYREAGSLLLQQAEGALPDPMVCYYLGWYAVKAQEEEAAKKHFLSASRCPAGYSFPNRVEDILALQSALQFNPDDAKACYYLGNLWYDKRQYREAISCWEKSAEIDAGFPTVHRNLSLAYHNKQKDKKKALASLERAFALNPKDARVLMELDQLYKLDNQPLQKRLGLLEQHPEEVRQRDDLYLEKVTLLNQSGKFEEARQQLAARRFHPWEGGEGKVVGQYLICHIELAKQALTENDPGRALALLSATEKYPENLGEGKLYNTPENDIYFLRGLAHEKAGRPEEAALNYRLATKGSSEPVQAIFYNDPQPDKILYQGLAWHKLGEPEKAKKVFEGLLAFGTAHMNDHIRIDYFAVSLPDLLVFDQDLDLRNRVHCHYMMGLGYLGLNEEVKCREMLEKTLEMNKYHQGAAVHLKMSGFLTESAPVFKEKNN</sequence>
<dbReference type="AlphaFoldDB" id="A0A4V2UTF4"/>
<evidence type="ECO:0000313" key="5">
    <source>
        <dbReference type="EMBL" id="TCS85835.1"/>
    </source>
</evidence>
<dbReference type="Proteomes" id="UP000295807">
    <property type="component" value="Unassembled WGS sequence"/>
</dbReference>
<feature type="domain" description="DUF5107" evidence="4">
    <location>
        <begin position="41"/>
        <end position="343"/>
    </location>
</feature>
<dbReference type="EMBL" id="SMAD01000010">
    <property type="protein sequence ID" value="TCS85835.1"/>
    <property type="molecule type" value="Genomic_DNA"/>
</dbReference>
<dbReference type="InterPro" id="IPR019734">
    <property type="entry name" value="TPR_rpt"/>
</dbReference>
<evidence type="ECO:0000259" key="4">
    <source>
        <dbReference type="Pfam" id="PF17128"/>
    </source>
</evidence>
<dbReference type="Pfam" id="PF17128">
    <property type="entry name" value="DUF5107"/>
    <property type="match status" value="1"/>
</dbReference>
<evidence type="ECO:0000313" key="6">
    <source>
        <dbReference type="Proteomes" id="UP000295807"/>
    </source>
</evidence>
<proteinExistence type="predicted"/>
<reference evidence="5 6" key="1">
    <citation type="submission" date="2019-03" db="EMBL/GenBank/DDBJ databases">
        <title>Genomic Encyclopedia of Type Strains, Phase IV (KMG-IV): sequencing the most valuable type-strain genomes for metagenomic binning, comparative biology and taxonomic classification.</title>
        <authorList>
            <person name="Goeker M."/>
        </authorList>
    </citation>
    <scope>NUCLEOTIDE SEQUENCE [LARGE SCALE GENOMIC DNA]</scope>
    <source>
        <strain evidence="5 6">DSM 21100</strain>
    </source>
</reference>
<keyword evidence="6" id="KW-1185">Reference proteome</keyword>
<dbReference type="InterPro" id="IPR033396">
    <property type="entry name" value="DUF5107"/>
</dbReference>
<dbReference type="PANTHER" id="PTHR44943">
    <property type="entry name" value="CELLULOSE SYNTHASE OPERON PROTEIN C"/>
    <property type="match status" value="1"/>
</dbReference>
<feature type="repeat" description="TPR" evidence="3">
    <location>
        <begin position="806"/>
        <end position="839"/>
    </location>
</feature>
<protein>
    <submittedName>
        <fullName evidence="5">Tfp pilus assembly protein PilF</fullName>
    </submittedName>
</protein>
<dbReference type="PANTHER" id="PTHR44943:SF8">
    <property type="entry name" value="TPR REPEAT-CONTAINING PROTEIN MJ0263"/>
    <property type="match status" value="1"/>
</dbReference>
<dbReference type="InterPro" id="IPR011990">
    <property type="entry name" value="TPR-like_helical_dom_sf"/>
</dbReference>
<keyword evidence="2 3" id="KW-0802">TPR repeat</keyword>
<keyword evidence="1" id="KW-0677">Repeat</keyword>
<gene>
    <name evidence="5" type="ORF">EDD80_11033</name>
</gene>
<dbReference type="InterPro" id="IPR051685">
    <property type="entry name" value="Ycf3/AcsC/BcsC/TPR_MFPF"/>
</dbReference>
<dbReference type="Gene3D" id="1.25.40.10">
    <property type="entry name" value="Tetratricopeptide repeat domain"/>
    <property type="match status" value="3"/>
</dbReference>
<dbReference type="SMART" id="SM00028">
    <property type="entry name" value="TPR"/>
    <property type="match status" value="8"/>
</dbReference>